<protein>
    <submittedName>
        <fullName evidence="4">Cell Wall Hydrolase</fullName>
    </submittedName>
</protein>
<keyword evidence="2" id="KW-1133">Transmembrane helix</keyword>
<dbReference type="PROSITE" id="PS51257">
    <property type="entry name" value="PROKAR_LIPOPROTEIN"/>
    <property type="match status" value="1"/>
</dbReference>
<name>A0A1M7ZLB4_9HYPH</name>
<evidence type="ECO:0000313" key="5">
    <source>
        <dbReference type="Proteomes" id="UP000186406"/>
    </source>
</evidence>
<dbReference type="InterPro" id="IPR011105">
    <property type="entry name" value="Cell_wall_hydrolase_SleB"/>
</dbReference>
<evidence type="ECO:0000256" key="2">
    <source>
        <dbReference type="SAM" id="Phobius"/>
    </source>
</evidence>
<organism evidence="4 5">
    <name type="scientific">Pseudoxanthobacter soli DSM 19599</name>
    <dbReference type="NCBI Taxonomy" id="1123029"/>
    <lineage>
        <taxon>Bacteria</taxon>
        <taxon>Pseudomonadati</taxon>
        <taxon>Pseudomonadota</taxon>
        <taxon>Alphaproteobacteria</taxon>
        <taxon>Hyphomicrobiales</taxon>
        <taxon>Segnochrobactraceae</taxon>
        <taxon>Pseudoxanthobacter</taxon>
    </lineage>
</organism>
<reference evidence="4 5" key="1">
    <citation type="submission" date="2016-12" db="EMBL/GenBank/DDBJ databases">
        <authorList>
            <person name="Song W.-J."/>
            <person name="Kurnit D.M."/>
        </authorList>
    </citation>
    <scope>NUCLEOTIDE SEQUENCE [LARGE SCALE GENOMIC DNA]</scope>
    <source>
        <strain evidence="4 5">DSM 19599</strain>
    </source>
</reference>
<keyword evidence="5" id="KW-1185">Reference proteome</keyword>
<dbReference type="Gene3D" id="1.10.10.2520">
    <property type="entry name" value="Cell wall hydrolase SleB, domain 1"/>
    <property type="match status" value="1"/>
</dbReference>
<feature type="transmembrane region" description="Helical" evidence="2">
    <location>
        <begin position="12"/>
        <end position="30"/>
    </location>
</feature>
<accession>A0A1M7ZLB4</accession>
<proteinExistence type="predicted"/>
<dbReference type="EMBL" id="FRXO01000004">
    <property type="protein sequence ID" value="SHO65684.1"/>
    <property type="molecule type" value="Genomic_DNA"/>
</dbReference>
<dbReference type="STRING" id="1123029.SAMN02745172_02330"/>
<keyword evidence="4" id="KW-0378">Hydrolase</keyword>
<gene>
    <name evidence="4" type="ORF">SAMN02745172_02330</name>
</gene>
<dbReference type="RefSeq" id="WP_084564527.1">
    <property type="nucleotide sequence ID" value="NZ_FRXO01000004.1"/>
</dbReference>
<keyword evidence="2" id="KW-0812">Transmembrane</keyword>
<evidence type="ECO:0000259" key="3">
    <source>
        <dbReference type="Pfam" id="PF07486"/>
    </source>
</evidence>
<dbReference type="GO" id="GO:0016787">
    <property type="term" value="F:hydrolase activity"/>
    <property type="evidence" value="ECO:0007669"/>
    <property type="project" value="UniProtKB-KW"/>
</dbReference>
<dbReference type="InterPro" id="IPR042047">
    <property type="entry name" value="SleB_dom1"/>
</dbReference>
<dbReference type="Pfam" id="PF07486">
    <property type="entry name" value="Hydrolase_2"/>
    <property type="match status" value="1"/>
</dbReference>
<evidence type="ECO:0000256" key="1">
    <source>
        <dbReference type="SAM" id="MobiDB-lite"/>
    </source>
</evidence>
<dbReference type="AlphaFoldDB" id="A0A1M7ZLB4"/>
<feature type="domain" description="Cell wall hydrolase SleB" evidence="3">
    <location>
        <begin position="48"/>
        <end position="145"/>
    </location>
</feature>
<feature type="region of interest" description="Disordered" evidence="1">
    <location>
        <begin position="177"/>
        <end position="218"/>
    </location>
</feature>
<dbReference type="Proteomes" id="UP000186406">
    <property type="component" value="Unassembled WGS sequence"/>
</dbReference>
<keyword evidence="2" id="KW-0472">Membrane</keyword>
<feature type="compositionally biased region" description="Pro residues" evidence="1">
    <location>
        <begin position="177"/>
        <end position="195"/>
    </location>
</feature>
<sequence>MERSRWRIPAILWVVIGAASLGGCGLFPAMDERECLARAMYFESNRSSEAGMFAVGTVVMNRVNSGRYPRSICGVVGQPKQFAPGVLRKPMTGKAKVRATKVANAVLSGQRYPGLRGVMHFHTADTSYPRPRLNYVTIAGGNAFYYHGGTTVVARTSTRPAAPVSIAVASQRRMPIALPPPSTPQAAPDLPPPQPVEQVALPGSSVGLPPPPPPQSIDDLLAQTDGLY</sequence>
<evidence type="ECO:0000313" key="4">
    <source>
        <dbReference type="EMBL" id="SHO65684.1"/>
    </source>
</evidence>